<dbReference type="InterPro" id="IPR036691">
    <property type="entry name" value="Endo/exonu/phosph_ase_sf"/>
</dbReference>
<sequence>MLYGRSVDDEATFEVANKLALGLLGGLLMMWDPNFFKLEKESIEQREILLVGELCNGEKRICLVNVYALNDYGDRRALCAAIAAKLASFQMPVLMGGDFNTILIASERVGSSFNNRVAIDFAKFIDDLSLISIS</sequence>
<protein>
    <recommendedName>
        <fullName evidence="3">Endonuclease/exonuclease/phosphatase domain-containing protein</fullName>
    </recommendedName>
</protein>
<gene>
    <name evidence="1" type="ORF">V6N11_019213</name>
</gene>
<dbReference type="Proteomes" id="UP001396334">
    <property type="component" value="Unassembled WGS sequence"/>
</dbReference>
<dbReference type="EMBL" id="JBBPBN010000028">
    <property type="protein sequence ID" value="KAK9006882.1"/>
    <property type="molecule type" value="Genomic_DNA"/>
</dbReference>
<keyword evidence="2" id="KW-1185">Reference proteome</keyword>
<name>A0ABR2R1R6_9ROSI</name>
<dbReference type="Gene3D" id="3.60.10.10">
    <property type="entry name" value="Endonuclease/exonuclease/phosphatase"/>
    <property type="match status" value="1"/>
</dbReference>
<evidence type="ECO:0000313" key="1">
    <source>
        <dbReference type="EMBL" id="KAK9006882.1"/>
    </source>
</evidence>
<comment type="caution">
    <text evidence="1">The sequence shown here is derived from an EMBL/GenBank/DDBJ whole genome shotgun (WGS) entry which is preliminary data.</text>
</comment>
<evidence type="ECO:0000313" key="2">
    <source>
        <dbReference type="Proteomes" id="UP001396334"/>
    </source>
</evidence>
<proteinExistence type="predicted"/>
<reference evidence="1 2" key="1">
    <citation type="journal article" date="2024" name="G3 (Bethesda)">
        <title>Genome assembly of Hibiscus sabdariffa L. provides insights into metabolisms of medicinal natural products.</title>
        <authorList>
            <person name="Kim T."/>
        </authorList>
    </citation>
    <scope>NUCLEOTIDE SEQUENCE [LARGE SCALE GENOMIC DNA]</scope>
    <source>
        <strain evidence="1">TK-2024</strain>
        <tissue evidence="1">Old leaves</tissue>
    </source>
</reference>
<dbReference type="SUPFAM" id="SSF56219">
    <property type="entry name" value="DNase I-like"/>
    <property type="match status" value="1"/>
</dbReference>
<organism evidence="1 2">
    <name type="scientific">Hibiscus sabdariffa</name>
    <name type="common">roselle</name>
    <dbReference type="NCBI Taxonomy" id="183260"/>
    <lineage>
        <taxon>Eukaryota</taxon>
        <taxon>Viridiplantae</taxon>
        <taxon>Streptophyta</taxon>
        <taxon>Embryophyta</taxon>
        <taxon>Tracheophyta</taxon>
        <taxon>Spermatophyta</taxon>
        <taxon>Magnoliopsida</taxon>
        <taxon>eudicotyledons</taxon>
        <taxon>Gunneridae</taxon>
        <taxon>Pentapetalae</taxon>
        <taxon>rosids</taxon>
        <taxon>malvids</taxon>
        <taxon>Malvales</taxon>
        <taxon>Malvaceae</taxon>
        <taxon>Malvoideae</taxon>
        <taxon>Hibiscus</taxon>
    </lineage>
</organism>
<evidence type="ECO:0008006" key="3">
    <source>
        <dbReference type="Google" id="ProtNLM"/>
    </source>
</evidence>
<accession>A0ABR2R1R6</accession>